<keyword evidence="2" id="KW-1185">Reference proteome</keyword>
<name>A0A0P1AJM4_PLAHL</name>
<feature type="non-terminal residue" evidence="1">
    <location>
        <position position="62"/>
    </location>
</feature>
<evidence type="ECO:0000313" key="2">
    <source>
        <dbReference type="Proteomes" id="UP000054928"/>
    </source>
</evidence>
<accession>A0A0P1AJM4</accession>
<dbReference type="AlphaFoldDB" id="A0A0P1AJM4"/>
<proteinExistence type="predicted"/>
<dbReference type="GeneID" id="36406718"/>
<dbReference type="EMBL" id="CCYD01000553">
    <property type="protein sequence ID" value="CEG41308.1"/>
    <property type="molecule type" value="Genomic_DNA"/>
</dbReference>
<evidence type="ECO:0000313" key="1">
    <source>
        <dbReference type="EMBL" id="CEG41308.1"/>
    </source>
</evidence>
<dbReference type="RefSeq" id="XP_024577677.1">
    <property type="nucleotide sequence ID" value="XM_024727063.1"/>
</dbReference>
<dbReference type="OrthoDB" id="125368at2759"/>
<dbReference type="Proteomes" id="UP000054928">
    <property type="component" value="Unassembled WGS sequence"/>
</dbReference>
<protein>
    <submittedName>
        <fullName evidence="1">Crinkler family protein</fullName>
    </submittedName>
</protein>
<organism evidence="1 2">
    <name type="scientific">Plasmopara halstedii</name>
    <name type="common">Downy mildew of sunflower</name>
    <dbReference type="NCBI Taxonomy" id="4781"/>
    <lineage>
        <taxon>Eukaryota</taxon>
        <taxon>Sar</taxon>
        <taxon>Stramenopiles</taxon>
        <taxon>Oomycota</taxon>
        <taxon>Peronosporomycetes</taxon>
        <taxon>Peronosporales</taxon>
        <taxon>Peronosporaceae</taxon>
        <taxon>Plasmopara</taxon>
    </lineage>
</organism>
<reference evidence="2" key="1">
    <citation type="submission" date="2014-09" db="EMBL/GenBank/DDBJ databases">
        <authorList>
            <person name="Sharma Rahul"/>
            <person name="Thines Marco"/>
        </authorList>
    </citation>
    <scope>NUCLEOTIDE SEQUENCE [LARGE SCALE GENOMIC DNA]</scope>
</reference>
<sequence>MDVVDLSTVDPQVQLKMWKSVVRISSEVECSGKAVVVDQTSTHLYLLTNSYMWVDETFTDHL</sequence>